<dbReference type="Proteomes" id="UP001224359">
    <property type="component" value="Unassembled WGS sequence"/>
</dbReference>
<dbReference type="EMBL" id="JAUSTQ010000024">
    <property type="protein sequence ID" value="MDQ0160915.1"/>
    <property type="molecule type" value="Genomic_DNA"/>
</dbReference>
<name>A0ABT9VIX5_9BACI</name>
<organism evidence="2 3">
    <name type="scientific">Alkalibacillus salilacus</name>
    <dbReference type="NCBI Taxonomy" id="284582"/>
    <lineage>
        <taxon>Bacteria</taxon>
        <taxon>Bacillati</taxon>
        <taxon>Bacillota</taxon>
        <taxon>Bacilli</taxon>
        <taxon>Bacillales</taxon>
        <taxon>Bacillaceae</taxon>
        <taxon>Alkalibacillus</taxon>
    </lineage>
</organism>
<sequence length="250" mass="28754">MKQDNWVKPFYKNQFHMMKHLQAYSEYDEQAAKEIVDQIEKDFSTVLEIGSGNGNLARGLAGLNKVVTTVELVPELVEFAKQNSHPNVTSLCGSFYDIEFPQTFDTVLYIDGFGVGEDADQLYLLKRIREWLTEDGVGLIDIYNPPYWRKAAGEQMYIDSDREVCRKYGYIDETNHMTDTWWYKEISEECFTQVLACYHVDEIKSMCELAGLEVVDVFPGGAMDWDEMTFIPKASLSECMSYRIKVAKSS</sequence>
<dbReference type="GO" id="GO:0008168">
    <property type="term" value="F:methyltransferase activity"/>
    <property type="evidence" value="ECO:0007669"/>
    <property type="project" value="UniProtKB-KW"/>
</dbReference>
<reference evidence="2 3" key="1">
    <citation type="submission" date="2023-07" db="EMBL/GenBank/DDBJ databases">
        <title>Genomic Encyclopedia of Type Strains, Phase IV (KMG-IV): sequencing the most valuable type-strain genomes for metagenomic binning, comparative biology and taxonomic classification.</title>
        <authorList>
            <person name="Goeker M."/>
        </authorList>
    </citation>
    <scope>NUCLEOTIDE SEQUENCE [LARGE SCALE GENOMIC DNA]</scope>
    <source>
        <strain evidence="2 3">DSM 16460</strain>
    </source>
</reference>
<dbReference type="InterPro" id="IPR041698">
    <property type="entry name" value="Methyltransf_25"/>
</dbReference>
<evidence type="ECO:0000313" key="3">
    <source>
        <dbReference type="Proteomes" id="UP001224359"/>
    </source>
</evidence>
<evidence type="ECO:0000313" key="2">
    <source>
        <dbReference type="EMBL" id="MDQ0160915.1"/>
    </source>
</evidence>
<dbReference type="InterPro" id="IPR029063">
    <property type="entry name" value="SAM-dependent_MTases_sf"/>
</dbReference>
<gene>
    <name evidence="2" type="ORF">J2S77_002922</name>
</gene>
<dbReference type="RefSeq" id="WP_306978501.1">
    <property type="nucleotide sequence ID" value="NZ_JAUSTQ010000024.1"/>
</dbReference>
<dbReference type="Pfam" id="PF13649">
    <property type="entry name" value="Methyltransf_25"/>
    <property type="match status" value="1"/>
</dbReference>
<dbReference type="CDD" id="cd02440">
    <property type="entry name" value="AdoMet_MTases"/>
    <property type="match status" value="1"/>
</dbReference>
<dbReference type="GO" id="GO:0032259">
    <property type="term" value="P:methylation"/>
    <property type="evidence" value="ECO:0007669"/>
    <property type="project" value="UniProtKB-KW"/>
</dbReference>
<keyword evidence="2" id="KW-0489">Methyltransferase</keyword>
<feature type="domain" description="Methyltransferase" evidence="1">
    <location>
        <begin position="46"/>
        <end position="136"/>
    </location>
</feature>
<comment type="caution">
    <text evidence="2">The sequence shown here is derived from an EMBL/GenBank/DDBJ whole genome shotgun (WGS) entry which is preliminary data.</text>
</comment>
<keyword evidence="2" id="KW-0808">Transferase</keyword>
<dbReference type="SUPFAM" id="SSF53335">
    <property type="entry name" value="S-adenosyl-L-methionine-dependent methyltransferases"/>
    <property type="match status" value="1"/>
</dbReference>
<protein>
    <submittedName>
        <fullName evidence="2">SAM-dependent methyltransferase</fullName>
    </submittedName>
</protein>
<proteinExistence type="predicted"/>
<evidence type="ECO:0000259" key="1">
    <source>
        <dbReference type="Pfam" id="PF13649"/>
    </source>
</evidence>
<accession>A0ABT9VIX5</accession>
<dbReference type="Gene3D" id="3.40.50.150">
    <property type="entry name" value="Vaccinia Virus protein VP39"/>
    <property type="match status" value="1"/>
</dbReference>
<keyword evidence="3" id="KW-1185">Reference proteome</keyword>